<dbReference type="Proteomes" id="UP001189429">
    <property type="component" value="Unassembled WGS sequence"/>
</dbReference>
<dbReference type="PROSITE" id="PS50878">
    <property type="entry name" value="RT_POL"/>
    <property type="match status" value="1"/>
</dbReference>
<sequence length="137" mass="15402">AYEGMRTADIYKSIDVLFAAASEKIHATTITVDHTQRTSVRLGGSISPPHRDRTVFRLHSLQRCLECFMGMRMFRLGDLFVVQENGAPIGGPLSGCILDLVLSLRECVMDKTWGLNWSNRRQEIAAARYVDDLLLMS</sequence>
<name>A0ABN9PKQ2_9DINO</name>
<reference evidence="2" key="1">
    <citation type="submission" date="2023-10" db="EMBL/GenBank/DDBJ databases">
        <authorList>
            <person name="Chen Y."/>
            <person name="Shah S."/>
            <person name="Dougan E. K."/>
            <person name="Thang M."/>
            <person name="Chan C."/>
        </authorList>
    </citation>
    <scope>NUCLEOTIDE SEQUENCE [LARGE SCALE GENOMIC DNA]</scope>
</reference>
<accession>A0ABN9PKQ2</accession>
<feature type="non-terminal residue" evidence="2">
    <location>
        <position position="137"/>
    </location>
</feature>
<feature type="non-terminal residue" evidence="2">
    <location>
        <position position="1"/>
    </location>
</feature>
<protein>
    <recommendedName>
        <fullName evidence="1">Reverse transcriptase domain-containing protein</fullName>
    </recommendedName>
</protein>
<dbReference type="InterPro" id="IPR000477">
    <property type="entry name" value="RT_dom"/>
</dbReference>
<feature type="domain" description="Reverse transcriptase" evidence="1">
    <location>
        <begin position="1"/>
        <end position="137"/>
    </location>
</feature>
<proteinExistence type="predicted"/>
<comment type="caution">
    <text evidence="2">The sequence shown here is derived from an EMBL/GenBank/DDBJ whole genome shotgun (WGS) entry which is preliminary data.</text>
</comment>
<dbReference type="EMBL" id="CAUYUJ010000709">
    <property type="protein sequence ID" value="CAK0792084.1"/>
    <property type="molecule type" value="Genomic_DNA"/>
</dbReference>
<evidence type="ECO:0000313" key="2">
    <source>
        <dbReference type="EMBL" id="CAK0792084.1"/>
    </source>
</evidence>
<keyword evidence="3" id="KW-1185">Reference proteome</keyword>
<gene>
    <name evidence="2" type="ORF">PCOR1329_LOCUS2794</name>
</gene>
<organism evidence="2 3">
    <name type="scientific">Prorocentrum cordatum</name>
    <dbReference type="NCBI Taxonomy" id="2364126"/>
    <lineage>
        <taxon>Eukaryota</taxon>
        <taxon>Sar</taxon>
        <taxon>Alveolata</taxon>
        <taxon>Dinophyceae</taxon>
        <taxon>Prorocentrales</taxon>
        <taxon>Prorocentraceae</taxon>
        <taxon>Prorocentrum</taxon>
    </lineage>
</organism>
<evidence type="ECO:0000313" key="3">
    <source>
        <dbReference type="Proteomes" id="UP001189429"/>
    </source>
</evidence>
<evidence type="ECO:0000259" key="1">
    <source>
        <dbReference type="PROSITE" id="PS50878"/>
    </source>
</evidence>